<evidence type="ECO:0000313" key="5">
    <source>
        <dbReference type="EMBL" id="CAD9531831.1"/>
    </source>
</evidence>
<dbReference type="InterPro" id="IPR018247">
    <property type="entry name" value="EF_Hand_1_Ca_BS"/>
</dbReference>
<dbReference type="CDD" id="cd00051">
    <property type="entry name" value="EFh"/>
    <property type="match status" value="1"/>
</dbReference>
<dbReference type="Pfam" id="PF13499">
    <property type="entry name" value="EF-hand_7"/>
    <property type="match status" value="1"/>
</dbReference>
<dbReference type="PROSITE" id="PS50222">
    <property type="entry name" value="EF_HAND_2"/>
    <property type="match status" value="2"/>
</dbReference>
<evidence type="ECO:0000256" key="1">
    <source>
        <dbReference type="ARBA" id="ARBA00022837"/>
    </source>
</evidence>
<dbReference type="InterPro" id="IPR002048">
    <property type="entry name" value="EF_hand_dom"/>
</dbReference>
<feature type="compositionally biased region" description="Polar residues" evidence="2">
    <location>
        <begin position="17"/>
        <end position="34"/>
    </location>
</feature>
<feature type="compositionally biased region" description="Low complexity" evidence="2">
    <location>
        <begin position="55"/>
        <end position="80"/>
    </location>
</feature>
<reference evidence="5" key="1">
    <citation type="submission" date="2021-01" db="EMBL/GenBank/DDBJ databases">
        <authorList>
            <person name="Corre E."/>
            <person name="Pelletier E."/>
            <person name="Niang G."/>
            <person name="Scheremetjew M."/>
            <person name="Finn R."/>
            <person name="Kale V."/>
            <person name="Holt S."/>
            <person name="Cochrane G."/>
            <person name="Meng A."/>
            <person name="Brown T."/>
            <person name="Cohen L."/>
        </authorList>
    </citation>
    <scope>NUCLEOTIDE SEQUENCE</scope>
    <source>
        <strain evidence="5">UTEX LB 985</strain>
    </source>
</reference>
<dbReference type="PROSITE" id="PS00018">
    <property type="entry name" value="EF_HAND_1"/>
    <property type="match status" value="1"/>
</dbReference>
<keyword evidence="1" id="KW-0106">Calcium</keyword>
<name>A0A7S2IYL5_9EUKA</name>
<evidence type="ECO:0000259" key="4">
    <source>
        <dbReference type="PROSITE" id="PS50222"/>
    </source>
</evidence>
<dbReference type="InterPro" id="IPR011992">
    <property type="entry name" value="EF-hand-dom_pair"/>
</dbReference>
<evidence type="ECO:0000256" key="2">
    <source>
        <dbReference type="SAM" id="MobiDB-lite"/>
    </source>
</evidence>
<dbReference type="SUPFAM" id="SSF47473">
    <property type="entry name" value="EF-hand"/>
    <property type="match status" value="1"/>
</dbReference>
<feature type="domain" description="EF-hand" evidence="4">
    <location>
        <begin position="85"/>
        <end position="120"/>
    </location>
</feature>
<feature type="domain" description="EF-hand" evidence="4">
    <location>
        <begin position="121"/>
        <end position="156"/>
    </location>
</feature>
<dbReference type="GO" id="GO:0005509">
    <property type="term" value="F:calcium ion binding"/>
    <property type="evidence" value="ECO:0007669"/>
    <property type="project" value="InterPro"/>
</dbReference>
<dbReference type="AlphaFoldDB" id="A0A7S2IYL5"/>
<keyword evidence="3" id="KW-0812">Transmembrane</keyword>
<feature type="transmembrane region" description="Helical" evidence="3">
    <location>
        <begin position="268"/>
        <end position="290"/>
    </location>
</feature>
<feature type="transmembrane region" description="Helical" evidence="3">
    <location>
        <begin position="234"/>
        <end position="256"/>
    </location>
</feature>
<proteinExistence type="predicted"/>
<keyword evidence="3" id="KW-0472">Membrane</keyword>
<gene>
    <name evidence="5" type="ORF">CBRE1094_LOCUS38311</name>
</gene>
<feature type="region of interest" description="Disordered" evidence="2">
    <location>
        <begin position="14"/>
        <end position="82"/>
    </location>
</feature>
<protein>
    <recommendedName>
        <fullName evidence="4">EF-hand domain-containing protein</fullName>
    </recommendedName>
</protein>
<sequence length="319" mass="35372">MQLPVHSRLAGVMDNDQLFSNGGASSGRDSNGNGSLPKGRMLQKQLTQAVSEQKSQGGSSRFSSISWSRHSSAHSSSAPHISEEELRTQLRLIFDKFDAGGSGAISTAEMGAIVQELELDVSIKQIKAIMIGSDRNGSGEMEFDEFFDVLAKEMRSGGGVMTRIVNSALKCGPTFLSSRLPYRLASALNRLPGQQPKITDMRQVALIAMREKRLSNRLQELGWRSPCEYKIRQVMAWSFNVSTLLAFLFVSLIYGLKFGNQQTKNMCLSWLMSYGITFAIVEPFQVLLLACAPCLFNEETRVGRWCGRCRFVYNELCAP</sequence>
<dbReference type="EMBL" id="HBGU01070146">
    <property type="protein sequence ID" value="CAD9531831.1"/>
    <property type="molecule type" value="Transcribed_RNA"/>
</dbReference>
<organism evidence="5">
    <name type="scientific">Haptolina brevifila</name>
    <dbReference type="NCBI Taxonomy" id="156173"/>
    <lineage>
        <taxon>Eukaryota</taxon>
        <taxon>Haptista</taxon>
        <taxon>Haptophyta</taxon>
        <taxon>Prymnesiophyceae</taxon>
        <taxon>Prymnesiales</taxon>
        <taxon>Prymnesiaceae</taxon>
        <taxon>Haptolina</taxon>
    </lineage>
</organism>
<dbReference type="SMART" id="SM00054">
    <property type="entry name" value="EFh"/>
    <property type="match status" value="2"/>
</dbReference>
<keyword evidence="3" id="KW-1133">Transmembrane helix</keyword>
<evidence type="ECO:0000256" key="3">
    <source>
        <dbReference type="SAM" id="Phobius"/>
    </source>
</evidence>
<accession>A0A7S2IYL5</accession>
<dbReference type="Gene3D" id="1.10.238.10">
    <property type="entry name" value="EF-hand"/>
    <property type="match status" value="1"/>
</dbReference>
<feature type="compositionally biased region" description="Polar residues" evidence="2">
    <location>
        <begin position="44"/>
        <end position="54"/>
    </location>
</feature>